<organism evidence="5 6">
    <name type="scientific">Rotaria sordida</name>
    <dbReference type="NCBI Taxonomy" id="392033"/>
    <lineage>
        <taxon>Eukaryota</taxon>
        <taxon>Metazoa</taxon>
        <taxon>Spiralia</taxon>
        <taxon>Gnathifera</taxon>
        <taxon>Rotifera</taxon>
        <taxon>Eurotatoria</taxon>
        <taxon>Bdelloidea</taxon>
        <taxon>Philodinida</taxon>
        <taxon>Philodinidae</taxon>
        <taxon>Rotaria</taxon>
    </lineage>
</organism>
<dbReference type="Proteomes" id="UP000663882">
    <property type="component" value="Unassembled WGS sequence"/>
</dbReference>
<sequence>MTNLLLSFPQLIYLIIIAENVNSDMADGFAWARLLQYIKHFEFKLEFSYNAFEQEPLNLDSFRTKFWLDEKKWFVTYDRSTSSDDFSILYSNYFSMIVYPPHEIFGTLISETTAAEPGTFSHVNRMTIYNHYLKYPFVYRYKHIKELHLSKVTTAYSTSFKDFVTCIDTSQIMKCIIFSEWIGNSSSEHIDFLHNLPRLRWLEVSVFHLNHLFRYQWSHIIHLTIDNDREGKSYILSSNDIDSLCHSFPHIERLDIYSSHVTDLSQLLNRMKITLTDIIIRQSHNANNQQLITRQWIERNTKLKNFHDESRCDFIQLWL</sequence>
<evidence type="ECO:0000313" key="5">
    <source>
        <dbReference type="EMBL" id="CAF4169053.1"/>
    </source>
</evidence>
<dbReference type="OrthoDB" id="10338561at2759"/>
<reference evidence="5" key="1">
    <citation type="submission" date="2021-02" db="EMBL/GenBank/DDBJ databases">
        <authorList>
            <person name="Nowell W R."/>
        </authorList>
    </citation>
    <scope>NUCLEOTIDE SEQUENCE</scope>
</reference>
<evidence type="ECO:0000313" key="2">
    <source>
        <dbReference type="EMBL" id="CAF1017641.1"/>
    </source>
</evidence>
<feature type="signal peptide" evidence="1">
    <location>
        <begin position="1"/>
        <end position="23"/>
    </location>
</feature>
<dbReference type="Proteomes" id="UP000663889">
    <property type="component" value="Unassembled WGS sequence"/>
</dbReference>
<gene>
    <name evidence="5" type="ORF">FNK824_LOCUS34587</name>
    <name evidence="4" type="ORF">OTI717_LOCUS28270</name>
    <name evidence="2" type="ORF">RFH988_LOCUS15028</name>
    <name evidence="3" type="ORF">SEV965_LOCUS36309</name>
</gene>
<evidence type="ECO:0000313" key="6">
    <source>
        <dbReference type="Proteomes" id="UP000663874"/>
    </source>
</evidence>
<evidence type="ECO:0000256" key="1">
    <source>
        <dbReference type="SAM" id="SignalP"/>
    </source>
</evidence>
<dbReference type="Proteomes" id="UP000663823">
    <property type="component" value="Unassembled WGS sequence"/>
</dbReference>
<dbReference type="AlphaFoldDB" id="A0A819Z5U5"/>
<accession>A0A819Z5U5</accession>
<dbReference type="EMBL" id="CAJNOU010006482">
    <property type="protein sequence ID" value="CAF1505804.1"/>
    <property type="molecule type" value="Genomic_DNA"/>
</dbReference>
<name>A0A819Z5U5_9BILA</name>
<evidence type="ECO:0000313" key="4">
    <source>
        <dbReference type="EMBL" id="CAF3987125.1"/>
    </source>
</evidence>
<evidence type="ECO:0000313" key="3">
    <source>
        <dbReference type="EMBL" id="CAF1505804.1"/>
    </source>
</evidence>
<feature type="chain" id="PRO_5036416038" evidence="1">
    <location>
        <begin position="24"/>
        <end position="319"/>
    </location>
</feature>
<dbReference type="EMBL" id="CAJOAX010006647">
    <property type="protein sequence ID" value="CAF3987125.1"/>
    <property type="molecule type" value="Genomic_DNA"/>
</dbReference>
<dbReference type="SUPFAM" id="SSF52047">
    <property type="entry name" value="RNI-like"/>
    <property type="match status" value="1"/>
</dbReference>
<comment type="caution">
    <text evidence="5">The sequence shown here is derived from an EMBL/GenBank/DDBJ whole genome shotgun (WGS) entry which is preliminary data.</text>
</comment>
<dbReference type="EMBL" id="CAJOBE010013744">
    <property type="protein sequence ID" value="CAF4169053.1"/>
    <property type="molecule type" value="Genomic_DNA"/>
</dbReference>
<keyword evidence="1" id="KW-0732">Signal</keyword>
<protein>
    <submittedName>
        <fullName evidence="5">Uncharacterized protein</fullName>
    </submittedName>
</protein>
<dbReference type="EMBL" id="CAJNOO010000717">
    <property type="protein sequence ID" value="CAF1017641.1"/>
    <property type="molecule type" value="Genomic_DNA"/>
</dbReference>
<proteinExistence type="predicted"/>
<dbReference type="Proteomes" id="UP000663874">
    <property type="component" value="Unassembled WGS sequence"/>
</dbReference>